<keyword evidence="3" id="KW-1185">Reference proteome</keyword>
<gene>
    <name evidence="2" type="ORF">Sya03_33100</name>
</gene>
<name>A0A8J4DK61_9ACTN</name>
<evidence type="ECO:0000313" key="2">
    <source>
        <dbReference type="EMBL" id="GIJ03958.1"/>
    </source>
</evidence>
<protein>
    <recommendedName>
        <fullName evidence="4">Lipoprotein</fullName>
    </recommendedName>
</protein>
<dbReference type="InterPro" id="IPR046732">
    <property type="entry name" value="DUF6624"/>
</dbReference>
<sequence length="197" mass="20536">MILIRVTAAVLLGLTVAGCGTDAPAPAPSPAVTFDQALHDELVAMLQRDQAARTGGADPEGDTARTERLRQILAQHGWPGFALVGRDGGDAAWAIAQHADTDLPFQKHALDLLTAAAKGGQASWGNVAYLTDRVAVAEGRPQTYGTQVGCGPDGPKPNTPIADEGTVDQRRAKAGLAPLADYYAEMTAICQEEEPPS</sequence>
<dbReference type="RefSeq" id="WP_203939203.1">
    <property type="nucleotide sequence ID" value="NZ_BAAAGJ010000002.1"/>
</dbReference>
<dbReference type="AlphaFoldDB" id="A0A8J4DK61"/>
<dbReference type="Pfam" id="PF20329">
    <property type="entry name" value="DUF6624"/>
    <property type="match status" value="1"/>
</dbReference>
<keyword evidence="1" id="KW-0732">Signal</keyword>
<accession>A0A8J4DK61</accession>
<evidence type="ECO:0008006" key="4">
    <source>
        <dbReference type="Google" id="ProtNLM"/>
    </source>
</evidence>
<comment type="caution">
    <text evidence="2">The sequence shown here is derived from an EMBL/GenBank/DDBJ whole genome shotgun (WGS) entry which is preliminary data.</text>
</comment>
<feature type="chain" id="PRO_5039555888" description="Lipoprotein" evidence="1">
    <location>
        <begin position="20"/>
        <end position="197"/>
    </location>
</feature>
<proteinExistence type="predicted"/>
<reference evidence="2" key="1">
    <citation type="submission" date="2021-01" db="EMBL/GenBank/DDBJ databases">
        <title>Whole genome shotgun sequence of Spirilliplanes yamanashiensis NBRC 15828.</title>
        <authorList>
            <person name="Komaki H."/>
            <person name="Tamura T."/>
        </authorList>
    </citation>
    <scope>NUCLEOTIDE SEQUENCE</scope>
    <source>
        <strain evidence="2">NBRC 15828</strain>
    </source>
</reference>
<evidence type="ECO:0000256" key="1">
    <source>
        <dbReference type="SAM" id="SignalP"/>
    </source>
</evidence>
<dbReference type="Proteomes" id="UP000652013">
    <property type="component" value="Unassembled WGS sequence"/>
</dbReference>
<organism evidence="2 3">
    <name type="scientific">Spirilliplanes yamanashiensis</name>
    <dbReference type="NCBI Taxonomy" id="42233"/>
    <lineage>
        <taxon>Bacteria</taxon>
        <taxon>Bacillati</taxon>
        <taxon>Actinomycetota</taxon>
        <taxon>Actinomycetes</taxon>
        <taxon>Micromonosporales</taxon>
        <taxon>Micromonosporaceae</taxon>
        <taxon>Spirilliplanes</taxon>
    </lineage>
</organism>
<evidence type="ECO:0000313" key="3">
    <source>
        <dbReference type="Proteomes" id="UP000652013"/>
    </source>
</evidence>
<feature type="signal peptide" evidence="1">
    <location>
        <begin position="1"/>
        <end position="19"/>
    </location>
</feature>
<dbReference type="PROSITE" id="PS51257">
    <property type="entry name" value="PROKAR_LIPOPROTEIN"/>
    <property type="match status" value="1"/>
</dbReference>
<dbReference type="EMBL" id="BOOY01000025">
    <property type="protein sequence ID" value="GIJ03958.1"/>
    <property type="molecule type" value="Genomic_DNA"/>
</dbReference>